<sequence length="533" mass="60858">MYRQIFQNQFTEVAKRQGDKQLTGYDNDHGFTFLSNNCEEFKAVRTYKTLFAMTQDTTYYTPNTFYRNDKRNKASLRWLNAMVIDIDAKGGNEENKGLTVPDVLDRVECAGLPEPSLIVKTPSGGFHVYFYFAVPKRAYTKTIEFYERIQREIIASIGGDPVAVGAERYFRVVTDQNTVYESNNRIDFQGLIDWMIIQQEDRSFFKKVTVGQCDLLSHPAILKLLQGVEEGKRDNTCYTLALTFKASGYAKEEAENKLREWNAKLEKPLTVLKVKQKVRSAFQGTKKGPAACYIRELSGMAFSYRPFEGKKEREDRQYSHMEEWEADILAYLEQQKGEVSGSQRKLAEAMGIPFSSFKVVIGRLQTAGRINLVVEGKGRGAKTTIELVAEEQSAEQIEQENKRNTDSVPFIIDAPVLESEKNEPNPYTLKDQVVGGRLVFPVIAIDPFTYNTTLIDSLSTSQLAFIRKVSAVSSFSLDLLAYVYSFVLEEFSAISHAYLFELLTTGSLYLYTRIEDLLMYLFYEIQNYYEDVG</sequence>
<organism evidence="2 3">
    <name type="scientific">Bacillus cereus</name>
    <dbReference type="NCBI Taxonomy" id="1396"/>
    <lineage>
        <taxon>Bacteria</taxon>
        <taxon>Bacillati</taxon>
        <taxon>Bacillota</taxon>
        <taxon>Bacilli</taxon>
        <taxon>Bacillales</taxon>
        <taxon>Bacillaceae</taxon>
        <taxon>Bacillus</taxon>
        <taxon>Bacillus cereus group</taxon>
    </lineage>
</organism>
<dbReference type="EMBL" id="JANHEB010000078">
    <property type="protein sequence ID" value="MCQ6288555.1"/>
    <property type="molecule type" value="Genomic_DNA"/>
</dbReference>
<comment type="caution">
    <text evidence="2">The sequence shown here is derived from an EMBL/GenBank/DDBJ whole genome shotgun (WGS) entry which is preliminary data.</text>
</comment>
<reference evidence="2" key="1">
    <citation type="submission" date="2022-07" db="EMBL/GenBank/DDBJ databases">
        <title>Identification and characterization of Bacillus thuringiensis and other Bacillus cereus group isolates from spinach by whole genome sequencing.</title>
        <authorList>
            <person name="Zao X."/>
            <person name="Zervas A."/>
            <person name="Hendriks M."/>
            <person name="Rajkovic A."/>
            <person name="Van Overbeek L."/>
            <person name="Hendriksen N.B."/>
            <person name="Uyttendaele M."/>
        </authorList>
    </citation>
    <scope>NUCLEOTIDE SEQUENCE</scope>
    <source>
        <strain evidence="2">781001F-1</strain>
    </source>
</reference>
<evidence type="ECO:0000259" key="1">
    <source>
        <dbReference type="Pfam" id="PF08708"/>
    </source>
</evidence>
<dbReference type="InterPro" id="IPR014820">
    <property type="entry name" value="PriCT_1"/>
</dbReference>
<accession>A0AAW5L6J3</accession>
<name>A0AAW5L6J3_BACCE</name>
<feature type="domain" description="Primase C-terminal 1" evidence="1">
    <location>
        <begin position="224"/>
        <end position="285"/>
    </location>
</feature>
<dbReference type="AlphaFoldDB" id="A0AAW5L6J3"/>
<evidence type="ECO:0000313" key="3">
    <source>
        <dbReference type="Proteomes" id="UP001204643"/>
    </source>
</evidence>
<dbReference type="RefSeq" id="WP_256425300.1">
    <property type="nucleotide sequence ID" value="NZ_JANHDY010000088.1"/>
</dbReference>
<gene>
    <name evidence="2" type="ORF">NPM19_28635</name>
</gene>
<proteinExistence type="predicted"/>
<evidence type="ECO:0000313" key="2">
    <source>
        <dbReference type="EMBL" id="MCQ6288555.1"/>
    </source>
</evidence>
<dbReference type="Pfam" id="PF08708">
    <property type="entry name" value="PriCT_1"/>
    <property type="match status" value="1"/>
</dbReference>
<protein>
    <submittedName>
        <fullName evidence="2">Primase C-terminal domain-containing protein</fullName>
    </submittedName>
</protein>
<dbReference type="Proteomes" id="UP001204643">
    <property type="component" value="Unassembled WGS sequence"/>
</dbReference>